<dbReference type="AlphaFoldDB" id="A0A0C9MHL4"/>
<dbReference type="EMBL" id="DF836622">
    <property type="protein sequence ID" value="GAN10236.1"/>
    <property type="molecule type" value="Genomic_DNA"/>
</dbReference>
<evidence type="ECO:0008006" key="4">
    <source>
        <dbReference type="Google" id="ProtNLM"/>
    </source>
</evidence>
<feature type="compositionally biased region" description="Basic and acidic residues" evidence="1">
    <location>
        <begin position="70"/>
        <end position="84"/>
    </location>
</feature>
<gene>
    <name evidence="2" type="ORF">MAM1_0333c09774</name>
</gene>
<organism evidence="2">
    <name type="scientific">Mucor ambiguus</name>
    <dbReference type="NCBI Taxonomy" id="91626"/>
    <lineage>
        <taxon>Eukaryota</taxon>
        <taxon>Fungi</taxon>
        <taxon>Fungi incertae sedis</taxon>
        <taxon>Mucoromycota</taxon>
        <taxon>Mucoromycotina</taxon>
        <taxon>Mucoromycetes</taxon>
        <taxon>Mucorales</taxon>
        <taxon>Mucorineae</taxon>
        <taxon>Mucoraceae</taxon>
        <taxon>Mucor</taxon>
    </lineage>
</organism>
<dbReference type="Proteomes" id="UP000053815">
    <property type="component" value="Unassembled WGS sequence"/>
</dbReference>
<accession>A0A0C9MHL4</accession>
<keyword evidence="3" id="KW-1185">Reference proteome</keyword>
<feature type="region of interest" description="Disordered" evidence="1">
    <location>
        <begin position="57"/>
        <end position="97"/>
    </location>
</feature>
<proteinExistence type="predicted"/>
<name>A0A0C9MHL4_9FUNG</name>
<sequence length="130" mass="15089">MSTVQDKKLHEKMEKDRLALERRKDIVYNGGGTSYDKKIVRAEENRVRRRYLEKERMAKKGRISASSSTLDKDNEADYGERYDYDDPMSAGDDQQPVTAQRVQTVHNRICGIHPLFNLYSTSLSSCLNWI</sequence>
<protein>
    <recommendedName>
        <fullName evidence="4">IBB domain-containing protein</fullName>
    </recommendedName>
</protein>
<evidence type="ECO:0000256" key="1">
    <source>
        <dbReference type="SAM" id="MobiDB-lite"/>
    </source>
</evidence>
<reference evidence="2" key="1">
    <citation type="submission" date="2014-09" db="EMBL/GenBank/DDBJ databases">
        <title>Draft genome sequence of an oleaginous Mucoromycotina fungus Mucor ambiguus NBRC6742.</title>
        <authorList>
            <person name="Takeda I."/>
            <person name="Yamane N."/>
            <person name="Morita T."/>
            <person name="Tamano K."/>
            <person name="Machida M."/>
            <person name="Baker S."/>
            <person name="Koike H."/>
        </authorList>
    </citation>
    <scope>NUCLEOTIDE SEQUENCE</scope>
    <source>
        <strain evidence="2">NBRC 6742</strain>
    </source>
</reference>
<evidence type="ECO:0000313" key="2">
    <source>
        <dbReference type="EMBL" id="GAN10236.1"/>
    </source>
</evidence>
<evidence type="ECO:0000313" key="3">
    <source>
        <dbReference type="Proteomes" id="UP000053815"/>
    </source>
</evidence>